<proteinExistence type="predicted"/>
<evidence type="ECO:0000313" key="3">
    <source>
        <dbReference type="EMBL" id="MDP9822884.1"/>
    </source>
</evidence>
<keyword evidence="4" id="KW-1185">Reference proteome</keyword>
<feature type="region of interest" description="Disordered" evidence="1">
    <location>
        <begin position="112"/>
        <end position="148"/>
    </location>
</feature>
<accession>A0ABT9NRT1</accession>
<feature type="compositionally biased region" description="Basic and acidic residues" evidence="1">
    <location>
        <begin position="113"/>
        <end position="130"/>
    </location>
</feature>
<feature type="transmembrane region" description="Helical" evidence="2">
    <location>
        <begin position="12"/>
        <end position="31"/>
    </location>
</feature>
<gene>
    <name evidence="3" type="ORF">J2S59_002693</name>
</gene>
<organism evidence="3 4">
    <name type="scientific">Nocardioides massiliensis</name>
    <dbReference type="NCBI Taxonomy" id="1325935"/>
    <lineage>
        <taxon>Bacteria</taxon>
        <taxon>Bacillati</taxon>
        <taxon>Actinomycetota</taxon>
        <taxon>Actinomycetes</taxon>
        <taxon>Propionibacteriales</taxon>
        <taxon>Nocardioidaceae</taxon>
        <taxon>Nocardioides</taxon>
    </lineage>
</organism>
<feature type="transmembrane region" description="Helical" evidence="2">
    <location>
        <begin position="43"/>
        <end position="62"/>
    </location>
</feature>
<protein>
    <submittedName>
        <fullName evidence="3">Membrane protein</fullName>
    </submittedName>
</protein>
<evidence type="ECO:0000256" key="2">
    <source>
        <dbReference type="SAM" id="Phobius"/>
    </source>
</evidence>
<feature type="transmembrane region" description="Helical" evidence="2">
    <location>
        <begin position="82"/>
        <end position="101"/>
    </location>
</feature>
<evidence type="ECO:0000313" key="4">
    <source>
        <dbReference type="Proteomes" id="UP001240447"/>
    </source>
</evidence>
<keyword evidence="2" id="KW-1133">Transmembrane helix</keyword>
<dbReference type="Proteomes" id="UP001240447">
    <property type="component" value="Unassembled WGS sequence"/>
</dbReference>
<reference evidence="3 4" key="1">
    <citation type="submission" date="2023-07" db="EMBL/GenBank/DDBJ databases">
        <title>Sequencing the genomes of 1000 actinobacteria strains.</title>
        <authorList>
            <person name="Klenk H.-P."/>
        </authorList>
    </citation>
    <scope>NUCLEOTIDE SEQUENCE [LARGE SCALE GENOMIC DNA]</scope>
    <source>
        <strain evidence="3 4">GD13</strain>
    </source>
</reference>
<name>A0ABT9NRT1_9ACTN</name>
<keyword evidence="2" id="KW-0812">Transmembrane</keyword>
<keyword evidence="2" id="KW-0472">Membrane</keyword>
<evidence type="ECO:0000256" key="1">
    <source>
        <dbReference type="SAM" id="MobiDB-lite"/>
    </source>
</evidence>
<comment type="caution">
    <text evidence="3">The sequence shown here is derived from an EMBL/GenBank/DDBJ whole genome shotgun (WGS) entry which is preliminary data.</text>
</comment>
<sequence>MEFDSAFDRTTWQVLTAVLTAVGLAVTALVWRRRGAVAGLRAFAVTLLPAAAYLTGAIRMLWEIGDAVVSFVTRLTFSPMVWTGVALLGVAVVLWVVAGFLRARGVGTRRAPRVVEEPRRSRDTAVEGRRSAKPAASQTGAAADDGMDDIDAILRRHGIE</sequence>
<dbReference type="EMBL" id="JAUSQM010000001">
    <property type="protein sequence ID" value="MDP9822884.1"/>
    <property type="molecule type" value="Genomic_DNA"/>
</dbReference>
<dbReference type="RefSeq" id="WP_068117179.1">
    <property type="nucleotide sequence ID" value="NZ_CCXJ01000071.1"/>
</dbReference>